<proteinExistence type="predicted"/>
<dbReference type="EMBL" id="JAOTJC010000007">
    <property type="protein sequence ID" value="MCU7554609.1"/>
    <property type="molecule type" value="Genomic_DNA"/>
</dbReference>
<dbReference type="PANTHER" id="PTHR35519">
    <property type="entry name" value="MEMBRANE PROTEINS"/>
    <property type="match status" value="1"/>
</dbReference>
<name>A0ABT2VRR8_9ALTE</name>
<evidence type="ECO:0000313" key="2">
    <source>
        <dbReference type="EMBL" id="MCU7554609.1"/>
    </source>
</evidence>
<protein>
    <submittedName>
        <fullName evidence="2">DUF4112 domain-containing protein</fullName>
    </submittedName>
</protein>
<dbReference type="RefSeq" id="WP_262993399.1">
    <property type="nucleotide sequence ID" value="NZ_JAOTJC010000007.1"/>
</dbReference>
<keyword evidence="3" id="KW-1185">Reference proteome</keyword>
<sequence>MKHDTGNNEVQAPAALRKAQKMANLLDTAVKLPIIPIRVGLDSLIGLIPGAGDALMLGASFRIIWLAKSMGVPKPLLTSMVRNAAIDFGLGFIPVVGDVVDIFYKANQKNVRLMERWWVEENKARVDSATQQKLVRWEEKLAEAEREQRE</sequence>
<gene>
    <name evidence="2" type="ORF">OCL06_08355</name>
</gene>
<dbReference type="PANTHER" id="PTHR35519:SF2">
    <property type="entry name" value="PH DOMAIN PROTEIN"/>
    <property type="match status" value="1"/>
</dbReference>
<keyword evidence="1" id="KW-1133">Transmembrane helix</keyword>
<comment type="caution">
    <text evidence="2">The sequence shown here is derived from an EMBL/GenBank/DDBJ whole genome shotgun (WGS) entry which is preliminary data.</text>
</comment>
<evidence type="ECO:0000313" key="3">
    <source>
        <dbReference type="Proteomes" id="UP001209257"/>
    </source>
</evidence>
<evidence type="ECO:0000256" key="1">
    <source>
        <dbReference type="SAM" id="Phobius"/>
    </source>
</evidence>
<dbReference type="Proteomes" id="UP001209257">
    <property type="component" value="Unassembled WGS sequence"/>
</dbReference>
<accession>A0ABT2VRR8</accession>
<organism evidence="2 3">
    <name type="scientific">Alteromonas salexigens</name>
    <dbReference type="NCBI Taxonomy" id="2982530"/>
    <lineage>
        <taxon>Bacteria</taxon>
        <taxon>Pseudomonadati</taxon>
        <taxon>Pseudomonadota</taxon>
        <taxon>Gammaproteobacteria</taxon>
        <taxon>Alteromonadales</taxon>
        <taxon>Alteromonadaceae</taxon>
        <taxon>Alteromonas/Salinimonas group</taxon>
        <taxon>Alteromonas</taxon>
    </lineage>
</organism>
<dbReference type="InterPro" id="IPR025187">
    <property type="entry name" value="DUF4112"/>
</dbReference>
<feature type="transmembrane region" description="Helical" evidence="1">
    <location>
        <begin position="85"/>
        <end position="104"/>
    </location>
</feature>
<keyword evidence="1" id="KW-0812">Transmembrane</keyword>
<feature type="transmembrane region" description="Helical" evidence="1">
    <location>
        <begin position="44"/>
        <end position="65"/>
    </location>
</feature>
<reference evidence="3" key="1">
    <citation type="submission" date="2023-07" db="EMBL/GenBank/DDBJ databases">
        <title>Study on multiphase classification of strain Alteromonas salexigens isolated from the Yellow Sea.</title>
        <authorList>
            <person name="Sun L."/>
        </authorList>
    </citation>
    <scope>NUCLEOTIDE SEQUENCE [LARGE SCALE GENOMIC DNA]</scope>
    <source>
        <strain evidence="3">ASW11-19</strain>
    </source>
</reference>
<keyword evidence="1" id="KW-0472">Membrane</keyword>
<dbReference type="Pfam" id="PF13430">
    <property type="entry name" value="DUF4112"/>
    <property type="match status" value="1"/>
</dbReference>